<dbReference type="InterPro" id="IPR016131">
    <property type="entry name" value="Haemerythrin_Fe_BS"/>
</dbReference>
<dbReference type="GO" id="GO:0046872">
    <property type="term" value="F:metal ion binding"/>
    <property type="evidence" value="ECO:0007669"/>
    <property type="project" value="InterPro"/>
</dbReference>
<dbReference type="AlphaFoldDB" id="A0A975XUL1"/>
<dbReference type="RefSeq" id="WP_216128290.1">
    <property type="nucleotide sequence ID" value="NZ_CP064782.1"/>
</dbReference>
<dbReference type="PANTHER" id="PTHR37164:SF1">
    <property type="entry name" value="BACTERIOHEMERYTHRIN"/>
    <property type="match status" value="1"/>
</dbReference>
<evidence type="ECO:0000313" key="3">
    <source>
        <dbReference type="EMBL" id="QWT48916.1"/>
    </source>
</evidence>
<dbReference type="InterPro" id="IPR012827">
    <property type="entry name" value="Hemerythrin_metal-bd"/>
</dbReference>
<dbReference type="Pfam" id="PF01814">
    <property type="entry name" value="Hemerythrin"/>
    <property type="match status" value="1"/>
</dbReference>
<proteinExistence type="predicted"/>
<dbReference type="PANTHER" id="PTHR37164">
    <property type="entry name" value="BACTERIOHEMERYTHRIN"/>
    <property type="match status" value="1"/>
</dbReference>
<dbReference type="CDD" id="cd12107">
    <property type="entry name" value="Hemerythrin"/>
    <property type="match status" value="1"/>
</dbReference>
<evidence type="ECO:0000256" key="1">
    <source>
        <dbReference type="ARBA" id="ARBA00022621"/>
    </source>
</evidence>
<dbReference type="InterPro" id="IPR012312">
    <property type="entry name" value="Hemerythrin-like"/>
</dbReference>
<dbReference type="InterPro" id="IPR050669">
    <property type="entry name" value="Hemerythrin"/>
</dbReference>
<dbReference type="GO" id="GO:0005344">
    <property type="term" value="F:oxygen carrier activity"/>
    <property type="evidence" value="ECO:0007669"/>
    <property type="project" value="UniProtKB-KW"/>
</dbReference>
<protein>
    <submittedName>
        <fullName evidence="3">Bacteriohemerythrin</fullName>
    </submittedName>
</protein>
<dbReference type="KEGG" id="aiq:Azoinq_13995"/>
<keyword evidence="1" id="KW-0561">Oxygen transport</keyword>
<dbReference type="NCBIfam" id="NF002007">
    <property type="entry name" value="PRK00808.1"/>
    <property type="match status" value="1"/>
</dbReference>
<keyword evidence="4" id="KW-1185">Reference proteome</keyword>
<dbReference type="NCBIfam" id="NF033749">
    <property type="entry name" value="bact_hemeryth"/>
    <property type="match status" value="1"/>
</dbReference>
<gene>
    <name evidence="3" type="ORF">Azoinq_13995</name>
</gene>
<dbReference type="PROSITE" id="PS00550">
    <property type="entry name" value="HEMERYTHRINS"/>
    <property type="match status" value="1"/>
</dbReference>
<keyword evidence="1" id="KW-0813">Transport</keyword>
<reference evidence="3" key="1">
    <citation type="submission" date="2020-11" db="EMBL/GenBank/DDBJ databases">
        <title>Azospira inquinata sp. nov.</title>
        <authorList>
            <person name="Moe W.M."/>
            <person name="Mikes M.C."/>
        </authorList>
    </citation>
    <scope>NUCLEOTIDE SEQUENCE</scope>
    <source>
        <strain evidence="3">Azo-3</strain>
    </source>
</reference>
<dbReference type="EMBL" id="CP064782">
    <property type="protein sequence ID" value="QWT48916.1"/>
    <property type="molecule type" value="Genomic_DNA"/>
</dbReference>
<name>A0A975XUL1_9RHOO</name>
<sequence>MAHLIWTDNLDTGIAVIDGQHRQIVDFINQLDDAQATGDRELIGEVIEGLVDYTLSHFAFEETLMEDSGYEYLRGHKKVHELFVRRVAEFQEKFKAGEDVAGGLHRLLSRWLFNHIRNDDSAYVPAVKPKMTVLVEEKDEGGWLSRTLGRFFGSHS</sequence>
<dbReference type="NCBIfam" id="TIGR02481">
    <property type="entry name" value="hemeryth_dom"/>
    <property type="match status" value="1"/>
</dbReference>
<evidence type="ECO:0000259" key="2">
    <source>
        <dbReference type="Pfam" id="PF01814"/>
    </source>
</evidence>
<feature type="domain" description="Hemerythrin-like" evidence="2">
    <location>
        <begin position="12"/>
        <end position="126"/>
    </location>
</feature>
<organism evidence="3 4">
    <name type="scientific">Azospira inquinata</name>
    <dbReference type="NCBI Taxonomy" id="2785627"/>
    <lineage>
        <taxon>Bacteria</taxon>
        <taxon>Pseudomonadati</taxon>
        <taxon>Pseudomonadota</taxon>
        <taxon>Betaproteobacteria</taxon>
        <taxon>Rhodocyclales</taxon>
        <taxon>Rhodocyclaceae</taxon>
        <taxon>Azospira</taxon>
    </lineage>
</organism>
<dbReference type="Proteomes" id="UP000683428">
    <property type="component" value="Chromosome"/>
</dbReference>
<evidence type="ECO:0000313" key="4">
    <source>
        <dbReference type="Proteomes" id="UP000683428"/>
    </source>
</evidence>
<accession>A0A975XUL1</accession>